<dbReference type="Proteomes" id="UP000515598">
    <property type="component" value="Chromosome"/>
</dbReference>
<dbReference type="Proteomes" id="UP001218208">
    <property type="component" value="Unassembled WGS sequence"/>
</dbReference>
<dbReference type="EMBL" id="CP060025">
    <property type="protein sequence ID" value="QNG78619.1"/>
    <property type="molecule type" value="Genomic_DNA"/>
</dbReference>
<dbReference type="RefSeq" id="WP_040008462.1">
    <property type="nucleotide sequence ID" value="NZ_CP040433.1"/>
</dbReference>
<reference evidence="4 5" key="3">
    <citation type="submission" date="2020-08" db="EMBL/GenBank/DDBJ databases">
        <title>Phenotypic and transcriptomic analysis of seven clinical Stenotrophomonas maltophilia isolates identify a small set of shared and commonly regulated genes involved in biofilm lifestyle.</title>
        <authorList>
            <person name="Alio I."/>
            <person name="Gudzuhn M."/>
            <person name="Streit W."/>
        </authorList>
    </citation>
    <scope>NUCLEOTIDE SEQUENCE [LARGE SCALE GENOMIC DNA]</scope>
    <source>
        <strain evidence="4 5">UHH_SKK55</strain>
    </source>
</reference>
<dbReference type="EMBL" id="RAUE01000017">
    <property type="protein sequence ID" value="MBA0311523.1"/>
    <property type="molecule type" value="Genomic_DNA"/>
</dbReference>
<dbReference type="AlphaFoldDB" id="A0A2J0VR83"/>
<dbReference type="OrthoDB" id="6043486at2"/>
<gene>
    <name evidence="2" type="ORF">D7Y33_10990</name>
    <name evidence="4" type="ORF">GPNADHDJ_02837</name>
    <name evidence="3" type="ORF">I5V89_02670</name>
    <name evidence="1" type="ORF">QEG23_001729</name>
</gene>
<organism evidence="3 6">
    <name type="scientific">Stenotrophomonas maltophilia</name>
    <name type="common">Pseudomonas maltophilia</name>
    <name type="synonym">Xanthomonas maltophilia</name>
    <dbReference type="NCBI Taxonomy" id="40324"/>
    <lineage>
        <taxon>Bacteria</taxon>
        <taxon>Pseudomonadati</taxon>
        <taxon>Pseudomonadota</taxon>
        <taxon>Gammaproteobacteria</taxon>
        <taxon>Lysobacterales</taxon>
        <taxon>Lysobacteraceae</taxon>
        <taxon>Stenotrophomonas</taxon>
        <taxon>Stenotrophomonas maltophilia group</taxon>
    </lineage>
</organism>
<name>A0A2J0VR83_STEMA</name>
<reference evidence="2" key="1">
    <citation type="submission" date="2018-09" db="EMBL/GenBank/DDBJ databases">
        <authorList>
            <person name="Groschel M."/>
            <person name="Kohl T."/>
            <person name="Conchillo-Sole O."/>
            <person name="Mamat U."/>
            <person name="Yero D."/>
            <person name="Niemann S."/>
            <person name="Daura X."/>
            <person name="Gibert I."/>
        </authorList>
    </citation>
    <scope>NUCLEOTIDE SEQUENCE</scope>
    <source>
        <strain evidence="2">OG156</strain>
    </source>
</reference>
<evidence type="ECO:0000313" key="2">
    <source>
        <dbReference type="EMBL" id="MBA0311523.1"/>
    </source>
</evidence>
<accession>A0A2J0VR83</accession>
<reference evidence="3" key="4">
    <citation type="submission" date="2020-11" db="EMBL/GenBank/DDBJ databases">
        <title>Enhanced detection system for hospital associated transmission using whole genome sequencing surveillance.</title>
        <authorList>
            <person name="Harrison L.H."/>
            <person name="Van Tyne D."/>
            <person name="Marsh J.W."/>
            <person name="Griffith M.P."/>
            <person name="Snyder D.J."/>
            <person name="Cooper V.S."/>
            <person name="Mustapha M."/>
        </authorList>
    </citation>
    <scope>NUCLEOTIDE SEQUENCE</scope>
    <source>
        <strain evidence="3">STEN00053</strain>
    </source>
</reference>
<dbReference type="Proteomes" id="UP000634179">
    <property type="component" value="Unassembled WGS sequence"/>
</dbReference>
<dbReference type="EMBL" id="JADUOV010000001">
    <property type="protein sequence ID" value="MBH1788770.1"/>
    <property type="molecule type" value="Genomic_DNA"/>
</dbReference>
<proteinExistence type="predicted"/>
<evidence type="ECO:0000313" key="4">
    <source>
        <dbReference type="EMBL" id="QNG78619.1"/>
    </source>
</evidence>
<reference evidence="2" key="2">
    <citation type="journal article" date="2020" name="Front. Microbiol.">
        <title>Genetic Variants of the DSF Quorum Sensing System in Stenotrophomonas maltophilia Influence Virulence and Resistance Phenotypes Among Genotypically Diverse Clinical Isolates.</title>
        <authorList>
            <person name="Yero D."/>
            <person name="Huedo P."/>
            <person name="Conchillo-Sole O."/>
            <person name="Martinez-Servat S."/>
            <person name="Mamat U."/>
            <person name="Coves X."/>
            <person name="Llanas F."/>
            <person name="Roca I."/>
            <person name="Vila J."/>
            <person name="Schaible U.E."/>
            <person name="Daura X."/>
            <person name="Gibert I."/>
        </authorList>
    </citation>
    <scope>NUCLEOTIDE SEQUENCE</scope>
    <source>
        <strain evidence="2">OG156</strain>
    </source>
</reference>
<reference evidence="1" key="5">
    <citation type="submission" date="2022-07" db="EMBL/GenBank/DDBJ databases">
        <authorList>
            <consortium name="DAFM: The Division of Animal and Food Microbiology"/>
        </authorList>
    </citation>
    <scope>NUCLEOTIDE SEQUENCE</scope>
    <source>
        <strain evidence="1">19MO01SH01-2</strain>
    </source>
</reference>
<evidence type="ECO:0000313" key="3">
    <source>
        <dbReference type="EMBL" id="MBH1788770.1"/>
    </source>
</evidence>
<evidence type="ECO:0000313" key="6">
    <source>
        <dbReference type="Proteomes" id="UP000634179"/>
    </source>
</evidence>
<sequence>MPSPDHIPEDAFHEEAITAADLESPETPEADPQYLLVQSGFGLHVRLGKDGDQGLRSEDEIAELVRRALYHRKSLTLHIEF</sequence>
<protein>
    <submittedName>
        <fullName evidence="3">Uncharacterized protein</fullName>
    </submittedName>
</protein>
<dbReference type="EMBL" id="ABLOJW010000008">
    <property type="protein sequence ID" value="EKT4092229.1"/>
    <property type="molecule type" value="Genomic_DNA"/>
</dbReference>
<evidence type="ECO:0000313" key="5">
    <source>
        <dbReference type="Proteomes" id="UP000515598"/>
    </source>
</evidence>
<dbReference type="Proteomes" id="UP000822271">
    <property type="component" value="Unassembled WGS sequence"/>
</dbReference>
<evidence type="ECO:0000313" key="1">
    <source>
        <dbReference type="EMBL" id="EKT4092229.1"/>
    </source>
</evidence>